<evidence type="ECO:0000256" key="4">
    <source>
        <dbReference type="PROSITE-ProRule" id="PRU00091"/>
    </source>
</evidence>
<dbReference type="PANTHER" id="PTHR13510:SF44">
    <property type="entry name" value="RABENOSYN-5"/>
    <property type="match status" value="1"/>
</dbReference>
<dbReference type="InterPro" id="IPR013083">
    <property type="entry name" value="Znf_RING/FYVE/PHD"/>
</dbReference>
<evidence type="ECO:0000313" key="9">
    <source>
        <dbReference type="Proteomes" id="UP000481153"/>
    </source>
</evidence>
<keyword evidence="9" id="KW-1185">Reference proteome</keyword>
<evidence type="ECO:0008006" key="10">
    <source>
        <dbReference type="Google" id="ProtNLM"/>
    </source>
</evidence>
<reference evidence="8 9" key="1">
    <citation type="submission" date="2019-07" db="EMBL/GenBank/DDBJ databases">
        <title>Genomics analysis of Aphanomyces spp. identifies a new class of oomycete effector associated with host adaptation.</title>
        <authorList>
            <person name="Gaulin E."/>
        </authorList>
    </citation>
    <scope>NUCLEOTIDE SEQUENCE [LARGE SCALE GENOMIC DNA]</scope>
    <source>
        <strain evidence="8 9">ATCC 201684</strain>
    </source>
</reference>
<dbReference type="InterPro" id="IPR002913">
    <property type="entry name" value="START_lipid-bd_dom"/>
</dbReference>
<dbReference type="EMBL" id="VJMJ01000311">
    <property type="protein sequence ID" value="KAF0723291.1"/>
    <property type="molecule type" value="Genomic_DNA"/>
</dbReference>
<protein>
    <recommendedName>
        <fullName evidence="10">FYVE-type domain-containing protein</fullName>
    </recommendedName>
</protein>
<keyword evidence="1" id="KW-0479">Metal-binding</keyword>
<evidence type="ECO:0000256" key="2">
    <source>
        <dbReference type="ARBA" id="ARBA00022771"/>
    </source>
</evidence>
<dbReference type="VEuPathDB" id="FungiDB:AeMF1_018349"/>
<evidence type="ECO:0000256" key="1">
    <source>
        <dbReference type="ARBA" id="ARBA00022723"/>
    </source>
</evidence>
<dbReference type="AlphaFoldDB" id="A0A6G0W7Q7"/>
<dbReference type="Proteomes" id="UP000481153">
    <property type="component" value="Unassembled WGS sequence"/>
</dbReference>
<dbReference type="PANTHER" id="PTHR13510">
    <property type="entry name" value="FYVE-FINGER-CONTAINING RAB5 EFFECTOR PROTEIN RABENOSYN-5-RELATED"/>
    <property type="match status" value="1"/>
</dbReference>
<dbReference type="SMART" id="SM00064">
    <property type="entry name" value="FYVE"/>
    <property type="match status" value="1"/>
</dbReference>
<keyword evidence="2 4" id="KW-0863">Zinc-finger</keyword>
<dbReference type="Gene3D" id="3.30.530.20">
    <property type="match status" value="1"/>
</dbReference>
<evidence type="ECO:0000256" key="3">
    <source>
        <dbReference type="ARBA" id="ARBA00022833"/>
    </source>
</evidence>
<dbReference type="SUPFAM" id="SSF57903">
    <property type="entry name" value="FYVE/PHD zinc finger"/>
    <property type="match status" value="1"/>
</dbReference>
<dbReference type="PROSITE" id="PS50848">
    <property type="entry name" value="START"/>
    <property type="match status" value="1"/>
</dbReference>
<name>A0A6G0W7Q7_9STRA</name>
<proteinExistence type="predicted"/>
<dbReference type="GO" id="GO:0008270">
    <property type="term" value="F:zinc ion binding"/>
    <property type="evidence" value="ECO:0007669"/>
    <property type="project" value="UniProtKB-KW"/>
</dbReference>
<dbReference type="PROSITE" id="PS50178">
    <property type="entry name" value="ZF_FYVE"/>
    <property type="match status" value="1"/>
</dbReference>
<dbReference type="InterPro" id="IPR023393">
    <property type="entry name" value="START-like_dom_sf"/>
</dbReference>
<organism evidence="8 9">
    <name type="scientific">Aphanomyces euteiches</name>
    <dbReference type="NCBI Taxonomy" id="100861"/>
    <lineage>
        <taxon>Eukaryota</taxon>
        <taxon>Sar</taxon>
        <taxon>Stramenopiles</taxon>
        <taxon>Oomycota</taxon>
        <taxon>Saprolegniomycetes</taxon>
        <taxon>Saprolegniales</taxon>
        <taxon>Verrucalvaceae</taxon>
        <taxon>Aphanomyces</taxon>
    </lineage>
</organism>
<comment type="caution">
    <text evidence="8">The sequence shown here is derived from an EMBL/GenBank/DDBJ whole genome shotgun (WGS) entry which is preliminary data.</text>
</comment>
<evidence type="ECO:0000259" key="6">
    <source>
        <dbReference type="PROSITE" id="PS50178"/>
    </source>
</evidence>
<dbReference type="InterPro" id="IPR017455">
    <property type="entry name" value="Znf_FYVE-rel"/>
</dbReference>
<feature type="domain" description="FYVE-type" evidence="6">
    <location>
        <begin position="269"/>
        <end position="317"/>
    </location>
</feature>
<dbReference type="InterPro" id="IPR000306">
    <property type="entry name" value="Znf_FYVE"/>
</dbReference>
<dbReference type="InterPro" id="IPR011011">
    <property type="entry name" value="Znf_FYVE_PHD"/>
</dbReference>
<dbReference type="Pfam" id="PF01852">
    <property type="entry name" value="START"/>
    <property type="match status" value="1"/>
</dbReference>
<gene>
    <name evidence="8" type="ORF">Ae201684_017774</name>
</gene>
<feature type="domain" description="START" evidence="7">
    <location>
        <begin position="142"/>
        <end position="232"/>
    </location>
</feature>
<evidence type="ECO:0000256" key="5">
    <source>
        <dbReference type="SAM" id="MobiDB-lite"/>
    </source>
</evidence>
<dbReference type="InterPro" id="IPR052727">
    <property type="entry name" value="Rab4/Rab5_effector"/>
</dbReference>
<keyword evidence="3" id="KW-0862">Zinc</keyword>
<accession>A0A6G0W7Q7</accession>
<dbReference type="SUPFAM" id="SSF55961">
    <property type="entry name" value="Bet v1-like"/>
    <property type="match status" value="1"/>
</dbReference>
<evidence type="ECO:0000313" key="8">
    <source>
        <dbReference type="EMBL" id="KAF0723291.1"/>
    </source>
</evidence>
<dbReference type="GO" id="GO:0008289">
    <property type="term" value="F:lipid binding"/>
    <property type="evidence" value="ECO:0007669"/>
    <property type="project" value="InterPro"/>
</dbReference>
<evidence type="ECO:0000259" key="7">
    <source>
        <dbReference type="PROSITE" id="PS50848"/>
    </source>
</evidence>
<dbReference type="Gene3D" id="3.30.40.10">
    <property type="entry name" value="Zinc/RING finger domain, C3HC4 (zinc finger)"/>
    <property type="match status" value="1"/>
</dbReference>
<dbReference type="CDD" id="cd00065">
    <property type="entry name" value="FYVE_like_SF"/>
    <property type="match status" value="1"/>
</dbReference>
<sequence>MLLPPDYFECPPLSPWEIEQYIVRGTQSTGTLQKKAQLRGGMYDWALLKDDSELKIYKGYSDRMSGDSCVHCGVMQVKGELDECMDMHRYDTTEQARAYARRFGRAYADVVTLYTVLPRHPDRPNDCIQIKWVLTKSPLDGLVIKRDFVMLETDMELQIDGKRAWVRAFRSIELNCVPDMRQELGCIRGYMYDAGFLVVESDRPGYLDMTYLADLDVGGSVPSWMNDQSMKFWLRSMLLMDRFMREDRLSRTPFLHKDELCPLHLRHRCALCQLKFGPLRRKTNCVKCGEVLCRDCNQEWHVNVQGVETKVRACAACSLGTSPFPQRTRSAVVYSSIVPPLRPPHLASSVEWSEPTPHGQANVPNDDDNDAAGDSRRQMILLEAAPLACQASAHFRPQA</sequence>
<feature type="region of interest" description="Disordered" evidence="5">
    <location>
        <begin position="346"/>
        <end position="373"/>
    </location>
</feature>
<dbReference type="Pfam" id="PF01363">
    <property type="entry name" value="FYVE"/>
    <property type="match status" value="1"/>
</dbReference>